<feature type="compositionally biased region" description="Low complexity" evidence="1">
    <location>
        <begin position="96"/>
        <end position="121"/>
    </location>
</feature>
<feature type="compositionally biased region" description="Low complexity" evidence="1">
    <location>
        <begin position="52"/>
        <end position="64"/>
    </location>
</feature>
<proteinExistence type="predicted"/>
<feature type="region of interest" description="Disordered" evidence="1">
    <location>
        <begin position="1"/>
        <end position="121"/>
    </location>
</feature>
<evidence type="ECO:0000256" key="1">
    <source>
        <dbReference type="SAM" id="MobiDB-lite"/>
    </source>
</evidence>
<name>A0A0A9DWX2_ARUDO</name>
<dbReference type="EMBL" id="GBRH01206707">
    <property type="protein sequence ID" value="JAD91188.1"/>
    <property type="molecule type" value="Transcribed_RNA"/>
</dbReference>
<feature type="compositionally biased region" description="Low complexity" evidence="1">
    <location>
        <begin position="25"/>
        <end position="36"/>
    </location>
</feature>
<feature type="compositionally biased region" description="Gly residues" evidence="1">
    <location>
        <begin position="65"/>
        <end position="80"/>
    </location>
</feature>
<accession>A0A0A9DWX2</accession>
<reference evidence="2" key="1">
    <citation type="submission" date="2014-09" db="EMBL/GenBank/DDBJ databases">
        <authorList>
            <person name="Magalhaes I.L.F."/>
            <person name="Oliveira U."/>
            <person name="Santos F.R."/>
            <person name="Vidigal T.H.D.A."/>
            <person name="Brescovit A.D."/>
            <person name="Santos A.J."/>
        </authorList>
    </citation>
    <scope>NUCLEOTIDE SEQUENCE</scope>
    <source>
        <tissue evidence="2">Shoot tissue taken approximately 20 cm above the soil surface</tissue>
    </source>
</reference>
<evidence type="ECO:0000313" key="2">
    <source>
        <dbReference type="EMBL" id="JAD91188.1"/>
    </source>
</evidence>
<reference evidence="2" key="2">
    <citation type="journal article" date="2015" name="Data Brief">
        <title>Shoot transcriptome of the giant reed, Arundo donax.</title>
        <authorList>
            <person name="Barrero R.A."/>
            <person name="Guerrero F.D."/>
            <person name="Moolhuijzen P."/>
            <person name="Goolsby J.A."/>
            <person name="Tidwell J."/>
            <person name="Bellgard S.E."/>
            <person name="Bellgard M.I."/>
        </authorList>
    </citation>
    <scope>NUCLEOTIDE SEQUENCE</scope>
    <source>
        <tissue evidence="2">Shoot tissue taken approximately 20 cm above the soil surface</tissue>
    </source>
</reference>
<sequence length="194" mass="20046">MGATQLAGKGGSCRMEVSSKRPDSHSSCAMSMSMSRSSHETIWPPSLASNTGAPAASKKAAPSCAGGGRAMSGSRAGAGGALPTSMMRAESGLPGAGASRRSTAAAESSLGKSSRSSMWSKRSPHVASRRLCSLIISSTNPPLVIDRLIDLIFIDSKDMLACMGGGTNLFVFLAETLHKSLILPFSSFRRVPLL</sequence>
<protein>
    <submittedName>
        <fullName evidence="2">Uncharacterized protein</fullName>
    </submittedName>
</protein>
<organism evidence="2">
    <name type="scientific">Arundo donax</name>
    <name type="common">Giant reed</name>
    <name type="synonym">Donax arundinaceus</name>
    <dbReference type="NCBI Taxonomy" id="35708"/>
    <lineage>
        <taxon>Eukaryota</taxon>
        <taxon>Viridiplantae</taxon>
        <taxon>Streptophyta</taxon>
        <taxon>Embryophyta</taxon>
        <taxon>Tracheophyta</taxon>
        <taxon>Spermatophyta</taxon>
        <taxon>Magnoliopsida</taxon>
        <taxon>Liliopsida</taxon>
        <taxon>Poales</taxon>
        <taxon>Poaceae</taxon>
        <taxon>PACMAD clade</taxon>
        <taxon>Arundinoideae</taxon>
        <taxon>Arundineae</taxon>
        <taxon>Arundo</taxon>
    </lineage>
</organism>
<dbReference type="AlphaFoldDB" id="A0A0A9DWX2"/>